<evidence type="ECO:0000256" key="1">
    <source>
        <dbReference type="ARBA" id="ARBA00007116"/>
    </source>
</evidence>
<dbReference type="SUPFAM" id="SSF53137">
    <property type="entry name" value="Translational machinery components"/>
    <property type="match status" value="1"/>
</dbReference>
<dbReference type="EMBL" id="JAHLFM010000028">
    <property type="protein sequence ID" value="MBU3830908.1"/>
    <property type="molecule type" value="Genomic_DNA"/>
</dbReference>
<evidence type="ECO:0000313" key="8">
    <source>
        <dbReference type="EMBL" id="MBU3830908.1"/>
    </source>
</evidence>
<dbReference type="GO" id="GO:0008097">
    <property type="term" value="F:5S rRNA binding"/>
    <property type="evidence" value="ECO:0007669"/>
    <property type="project" value="TreeGrafter"/>
</dbReference>
<evidence type="ECO:0000256" key="7">
    <source>
        <dbReference type="HAMAP-Rule" id="MF_01337"/>
    </source>
</evidence>
<reference evidence="8" key="2">
    <citation type="submission" date="2021-04" db="EMBL/GenBank/DDBJ databases">
        <authorList>
            <person name="Gilroy R."/>
        </authorList>
    </citation>
    <scope>NUCLEOTIDE SEQUENCE</scope>
    <source>
        <strain evidence="8">A5-1222</strain>
    </source>
</reference>
<dbReference type="Proteomes" id="UP000824247">
    <property type="component" value="Unassembled WGS sequence"/>
</dbReference>
<evidence type="ECO:0000256" key="3">
    <source>
        <dbReference type="ARBA" id="ARBA00022884"/>
    </source>
</evidence>
<reference evidence="8" key="1">
    <citation type="journal article" date="2021" name="PeerJ">
        <title>Extensive microbial diversity within the chicken gut microbiome revealed by metagenomics and culture.</title>
        <authorList>
            <person name="Gilroy R."/>
            <person name="Ravi A."/>
            <person name="Getino M."/>
            <person name="Pursley I."/>
            <person name="Horton D.L."/>
            <person name="Alikhan N.F."/>
            <person name="Baker D."/>
            <person name="Gharbi K."/>
            <person name="Hall N."/>
            <person name="Watson M."/>
            <person name="Adriaenssens E.M."/>
            <person name="Foster-Nyarko E."/>
            <person name="Jarju S."/>
            <person name="Secka A."/>
            <person name="Antonio M."/>
            <person name="Oren A."/>
            <person name="Chaudhuri R.R."/>
            <person name="La Ragione R."/>
            <person name="Hildebrand F."/>
            <person name="Pallen M.J."/>
        </authorList>
    </citation>
    <scope>NUCLEOTIDE SEQUENCE</scope>
    <source>
        <strain evidence="8">A5-1222</strain>
    </source>
</reference>
<comment type="function">
    <text evidence="7">This is one of the proteins that bind and probably mediate the attachment of the 5S RNA into the large ribosomal subunit, where it forms part of the central protuberance.</text>
</comment>
<dbReference type="InterPro" id="IPR057268">
    <property type="entry name" value="Ribosomal_L18"/>
</dbReference>
<dbReference type="GO" id="GO:0006412">
    <property type="term" value="P:translation"/>
    <property type="evidence" value="ECO:0007669"/>
    <property type="project" value="UniProtKB-UniRule"/>
</dbReference>
<dbReference type="PANTHER" id="PTHR12899:SF3">
    <property type="entry name" value="LARGE RIBOSOMAL SUBUNIT PROTEIN UL18M"/>
    <property type="match status" value="1"/>
</dbReference>
<evidence type="ECO:0000313" key="9">
    <source>
        <dbReference type="Proteomes" id="UP000824247"/>
    </source>
</evidence>
<dbReference type="Gene3D" id="3.30.420.100">
    <property type="match status" value="1"/>
</dbReference>
<dbReference type="FunFam" id="3.30.420.100:FF:000001">
    <property type="entry name" value="50S ribosomal protein L18"/>
    <property type="match status" value="1"/>
</dbReference>
<dbReference type="AlphaFoldDB" id="A0A9E2KXJ8"/>
<keyword evidence="3 7" id="KW-0694">RNA-binding</keyword>
<evidence type="ECO:0000256" key="4">
    <source>
        <dbReference type="ARBA" id="ARBA00022980"/>
    </source>
</evidence>
<evidence type="ECO:0000256" key="2">
    <source>
        <dbReference type="ARBA" id="ARBA00022730"/>
    </source>
</evidence>
<dbReference type="GO" id="GO:0022625">
    <property type="term" value="C:cytosolic large ribosomal subunit"/>
    <property type="evidence" value="ECO:0007669"/>
    <property type="project" value="TreeGrafter"/>
</dbReference>
<dbReference type="GO" id="GO:0003735">
    <property type="term" value="F:structural constituent of ribosome"/>
    <property type="evidence" value="ECO:0007669"/>
    <property type="project" value="InterPro"/>
</dbReference>
<organism evidence="8 9">
    <name type="scientific">Candidatus Ureaplasma intestinipullorum</name>
    <dbReference type="NCBI Taxonomy" id="2838770"/>
    <lineage>
        <taxon>Bacteria</taxon>
        <taxon>Bacillati</taxon>
        <taxon>Mycoplasmatota</taxon>
        <taxon>Mycoplasmoidales</taxon>
        <taxon>Mycoplasmoidaceae</taxon>
        <taxon>Ureaplasma</taxon>
    </lineage>
</organism>
<dbReference type="NCBIfam" id="TIGR00060">
    <property type="entry name" value="L18_bact"/>
    <property type="match status" value="1"/>
</dbReference>
<accession>A0A9E2KXJ8</accession>
<comment type="similarity">
    <text evidence="1 7">Belongs to the universal ribosomal protein uL18 family.</text>
</comment>
<dbReference type="HAMAP" id="MF_01337_B">
    <property type="entry name" value="Ribosomal_uL18_B"/>
    <property type="match status" value="1"/>
</dbReference>
<comment type="caution">
    <text evidence="8">The sequence shown here is derived from an EMBL/GenBank/DDBJ whole genome shotgun (WGS) entry which is preliminary data.</text>
</comment>
<sequence>MKRINFNKKQQRTYRHWRTVKKIRAIDNGKPRLLVTKTNSHIIAQLIDDNQNKILVASSSIQLKLKNGNKDNAILVGKDIGKKVLALGIKEVSFDRGGSKYHGRVAALADAAREAGLVF</sequence>
<proteinExistence type="inferred from homology"/>
<protein>
    <recommendedName>
        <fullName evidence="6 7">Large ribosomal subunit protein uL18</fullName>
    </recommendedName>
</protein>
<evidence type="ECO:0000256" key="6">
    <source>
        <dbReference type="ARBA" id="ARBA00035197"/>
    </source>
</evidence>
<keyword evidence="5 7" id="KW-0687">Ribonucleoprotein</keyword>
<name>A0A9E2KXJ8_9BACT</name>
<dbReference type="PANTHER" id="PTHR12899">
    <property type="entry name" value="39S RIBOSOMAL PROTEIN L18, MITOCHONDRIAL"/>
    <property type="match status" value="1"/>
</dbReference>
<dbReference type="Pfam" id="PF00861">
    <property type="entry name" value="Ribosomal_L18p"/>
    <property type="match status" value="1"/>
</dbReference>
<evidence type="ECO:0000256" key="5">
    <source>
        <dbReference type="ARBA" id="ARBA00023274"/>
    </source>
</evidence>
<dbReference type="InterPro" id="IPR005484">
    <property type="entry name" value="Ribosomal_uL18_bac/plant/anim"/>
</dbReference>
<dbReference type="CDD" id="cd00432">
    <property type="entry name" value="Ribosomal_L18_L5e"/>
    <property type="match status" value="1"/>
</dbReference>
<comment type="subunit">
    <text evidence="7">Part of the 50S ribosomal subunit; part of the 5S rRNA/L5/L18/L25 subcomplex. Contacts the 5S and 23S rRNAs.</text>
</comment>
<gene>
    <name evidence="7 8" type="primary">rplR</name>
    <name evidence="8" type="ORF">H9897_02025</name>
</gene>
<dbReference type="InterPro" id="IPR004389">
    <property type="entry name" value="Ribosomal_uL18_bac-type"/>
</dbReference>
<keyword evidence="2 7" id="KW-0699">rRNA-binding</keyword>
<keyword evidence="4 7" id="KW-0689">Ribosomal protein</keyword>